<dbReference type="InterPro" id="IPR036259">
    <property type="entry name" value="MFS_trans_sf"/>
</dbReference>
<feature type="transmembrane region" description="Helical" evidence="1">
    <location>
        <begin position="118"/>
        <end position="141"/>
    </location>
</feature>
<dbReference type="PANTHER" id="PTHR11360">
    <property type="entry name" value="MONOCARBOXYLATE TRANSPORTER"/>
    <property type="match status" value="1"/>
</dbReference>
<evidence type="ECO:0000256" key="1">
    <source>
        <dbReference type="SAM" id="Phobius"/>
    </source>
</evidence>
<evidence type="ECO:0008006" key="4">
    <source>
        <dbReference type="Google" id="ProtNLM"/>
    </source>
</evidence>
<reference evidence="2" key="2">
    <citation type="journal article" date="2016" name="Mol. Ecol.">
        <title>Population genomics of the filarial nematode parasite Wuchereria bancrofti from mosquitoes.</title>
        <authorList>
            <person name="Small S.T."/>
            <person name="Reimer L.J."/>
            <person name="Tisch D.J."/>
            <person name="King C.L."/>
            <person name="Christensen B.M."/>
            <person name="Siba P.M."/>
            <person name="Kazura J.W."/>
            <person name="Serre D."/>
            <person name="Zimmerman P.A."/>
        </authorList>
    </citation>
    <scope>NUCLEOTIDE SEQUENCE</scope>
    <source>
        <strain evidence="2">pt0022</strain>
    </source>
</reference>
<dbReference type="WBParaSite" id="mrna-Wban_01572">
    <property type="protein sequence ID" value="mrna-Wban_01572"/>
    <property type="gene ID" value="Wban_01572"/>
</dbReference>
<sequence>MGVGFGLMYYPAIVIVTMIFEKENLSMATGIAVCDAGVGTVVFAEALIKIFRRTVFAVYAGIMNTIGRILVGLISDRKLPCKYGKDRAQNRLWTYVSSLSLCDLLTAGILFCDGYITLVMYSGLFGLTLSSYVYFTSVLLVDLIGIEKLTNAFGLILLFQVLVLL</sequence>
<evidence type="ECO:0000313" key="2">
    <source>
        <dbReference type="Proteomes" id="UP000093561"/>
    </source>
</evidence>
<proteinExistence type="predicted"/>
<feature type="transmembrane region" description="Helical" evidence="1">
    <location>
        <begin position="25"/>
        <end position="44"/>
    </location>
</feature>
<accession>A0AAF5RTM5</accession>
<reference evidence="3" key="3">
    <citation type="submission" date="2024-02" db="UniProtKB">
        <authorList>
            <consortium name="WormBaseParasite"/>
        </authorList>
    </citation>
    <scope>IDENTIFICATION</scope>
    <source>
        <strain evidence="3">pt0022</strain>
    </source>
</reference>
<keyword evidence="1" id="KW-0812">Transmembrane</keyword>
<keyword evidence="1" id="KW-0472">Membrane</keyword>
<dbReference type="GO" id="GO:0008028">
    <property type="term" value="F:monocarboxylic acid transmembrane transporter activity"/>
    <property type="evidence" value="ECO:0007669"/>
    <property type="project" value="TreeGrafter"/>
</dbReference>
<dbReference type="InterPro" id="IPR050327">
    <property type="entry name" value="Proton-linked_MCT"/>
</dbReference>
<keyword evidence="1" id="KW-1133">Transmembrane helix</keyword>
<organism evidence="2 3">
    <name type="scientific">Wuchereria bancrofti</name>
    <dbReference type="NCBI Taxonomy" id="6293"/>
    <lineage>
        <taxon>Eukaryota</taxon>
        <taxon>Metazoa</taxon>
        <taxon>Ecdysozoa</taxon>
        <taxon>Nematoda</taxon>
        <taxon>Chromadorea</taxon>
        <taxon>Rhabditida</taxon>
        <taxon>Spirurina</taxon>
        <taxon>Spiruromorpha</taxon>
        <taxon>Filarioidea</taxon>
        <taxon>Onchocercidae</taxon>
        <taxon>Wuchereria</taxon>
    </lineage>
</organism>
<name>A0AAF5RTM5_WUCBA</name>
<evidence type="ECO:0000313" key="3">
    <source>
        <dbReference type="WBParaSite" id="mrna-Wban_01572"/>
    </source>
</evidence>
<protein>
    <recommendedName>
        <fullName evidence="4">Major facilitator superfamily (MFS) profile domain-containing protein</fullName>
    </recommendedName>
</protein>
<feature type="transmembrane region" description="Helical" evidence="1">
    <location>
        <begin position="50"/>
        <end position="71"/>
    </location>
</feature>
<dbReference type="SUPFAM" id="SSF103473">
    <property type="entry name" value="MFS general substrate transporter"/>
    <property type="match status" value="1"/>
</dbReference>
<dbReference type="PANTHER" id="PTHR11360:SF284">
    <property type="entry name" value="EG:103B4.3 PROTEIN-RELATED"/>
    <property type="match status" value="1"/>
</dbReference>
<dbReference type="Proteomes" id="UP000093561">
    <property type="component" value="Unassembled WGS sequence"/>
</dbReference>
<feature type="transmembrane region" description="Helical" evidence="1">
    <location>
        <begin position="92"/>
        <end position="112"/>
    </location>
</feature>
<reference evidence="2" key="1">
    <citation type="submission" date="2015-03" db="EMBL/GenBank/DDBJ databases">
        <title>Wuchereria bancrofti Genome Sequencing Papua New Guinea Strain.</title>
        <authorList>
            <person name="Small S.T."/>
            <person name="Serre D."/>
            <person name="Zimmerman P.A."/>
        </authorList>
    </citation>
    <scope>NUCLEOTIDE SEQUENCE [LARGE SCALE GENOMIC DNA]</scope>
    <source>
        <strain evidence="2">pt0022</strain>
    </source>
</reference>
<dbReference type="AlphaFoldDB" id="A0AAF5RTM5"/>